<evidence type="ECO:0000256" key="6">
    <source>
        <dbReference type="ARBA" id="ARBA00022833"/>
    </source>
</evidence>
<evidence type="ECO:0000256" key="10">
    <source>
        <dbReference type="SAM" id="SignalP"/>
    </source>
</evidence>
<evidence type="ECO:0000256" key="7">
    <source>
        <dbReference type="ARBA" id="ARBA00023049"/>
    </source>
</evidence>
<evidence type="ECO:0000259" key="12">
    <source>
        <dbReference type="Pfam" id="PF05193"/>
    </source>
</evidence>
<reference evidence="14" key="1">
    <citation type="submission" date="2017-06" db="EMBL/GenBank/DDBJ databases">
        <authorList>
            <person name="Varghese N."/>
            <person name="Submissions S."/>
        </authorList>
    </citation>
    <scope>NUCLEOTIDE SEQUENCE [LARGE SCALE GENOMIC DNA]</scope>
    <source>
        <strain evidence="14">ANC 5114</strain>
    </source>
</reference>
<feature type="chain" id="PRO_5012939655" evidence="10">
    <location>
        <begin position="21"/>
        <end position="921"/>
    </location>
</feature>
<dbReference type="Proteomes" id="UP000243463">
    <property type="component" value="Unassembled WGS sequence"/>
</dbReference>
<dbReference type="GO" id="GO:0004222">
    <property type="term" value="F:metalloendopeptidase activity"/>
    <property type="evidence" value="ECO:0007669"/>
    <property type="project" value="InterPro"/>
</dbReference>
<dbReference type="Pfam" id="PF00675">
    <property type="entry name" value="Peptidase_M16"/>
    <property type="match status" value="1"/>
</dbReference>
<name>A0A217EFI6_9GAMM</name>
<dbReference type="Gene3D" id="3.30.830.10">
    <property type="entry name" value="Metalloenzyme, LuxS/M16 peptidase-like"/>
    <property type="match status" value="4"/>
</dbReference>
<sequence>MFLKKLFVIYLTTLSFPVFAQYHLVKSEEMVSEFRLDNGLRVILAPNKNSNQVFMSTTYLTGSLNDPQGKSGLAHLLEHLAFKGTKEVDEKSFIQRLQKNTLYQNAYTNFDRTSYINRIQPNLQAINEVLYLEAQRMGALELKAHYVPTEISIVRREREGRLDNPSVLLMDTIYEKLYGNQYYGRSIIGDLKDIQSITQKDLKDFYQTWYVPNNAIIILTGNFDQKQVIESIDKNFSAIAQKPLPVIAQIPKLDLSTLQQDKFKNIVVEKGSNYVKNNIYVSNSTAEQNLLSAIGLLYTLKPNGLLYKNVEEKGIATAVGIKSFSNKDLTLGFVSALYAPNHDEKKVLDSLTHTIEQPAQFNASDVDRVKKIITNGIKSIEVSPQSFQSVLQEYIVQYGDWQPYFVDKKQLQAWTANDLNTLADRFFVPSHRITATIKPSQNVAGGVPSLDTQTPNASSDPSTSDEHDEALKTPEEYQKETQQYVSTSKTKLTHIEKMIQRGQLSDGVRYALYPTQTFDKKIYATINMHFGTPETLKNQSINLAMLSDLLFKGSRGYTRQQIMDQSIALDGQASVDVMDNGLQITISADQTHFIEYFKYIMNVLKQPLFPQSEFDLIQQQYLSSLNRPYTEPDVVADITLDRLIEIYQPGDLRYHFEPDLQKQQIQAATRADVVALYQKFFAFNQSEIAVTGDYDAKHMKTLLQNTFGTWKNKQPYALMATQYTRFPAKQVHALAEKTAAGTYLGVLHVPVGASDEDTEALYIVGEILNGSQQTSRLSKALRENKQLVYGVSASFNLDPQSHAGLLGINAKYQSGYATQVSKTVHDVLTELVANGVTTRELELAKLKIMKIRSNSLDDSRRIHQTLDSMLEMNKTMADRIRRDEKIQSLTKAEVDAVIKKYIDLNQLIEVSADEYGKTKTL</sequence>
<dbReference type="InterPro" id="IPR011249">
    <property type="entry name" value="Metalloenz_LuxS/M16"/>
</dbReference>
<dbReference type="InterPro" id="IPR050626">
    <property type="entry name" value="Peptidase_M16"/>
</dbReference>
<feature type="compositionally biased region" description="Polar residues" evidence="9">
    <location>
        <begin position="450"/>
        <end position="462"/>
    </location>
</feature>
<dbReference type="RefSeq" id="WP_143218765.1">
    <property type="nucleotide sequence ID" value="NZ_FZLN01000001.1"/>
</dbReference>
<comment type="similarity">
    <text evidence="2 8">Belongs to the peptidase M16 family.</text>
</comment>
<evidence type="ECO:0000313" key="14">
    <source>
        <dbReference type="Proteomes" id="UP000243463"/>
    </source>
</evidence>
<keyword evidence="14" id="KW-1185">Reference proteome</keyword>
<evidence type="ECO:0000313" key="13">
    <source>
        <dbReference type="EMBL" id="SNQ29124.1"/>
    </source>
</evidence>
<protein>
    <submittedName>
        <fullName evidence="13">Zinc protease</fullName>
    </submittedName>
</protein>
<keyword evidence="6" id="KW-0862">Zinc</keyword>
<feature type="compositionally biased region" description="Basic and acidic residues" evidence="9">
    <location>
        <begin position="469"/>
        <end position="479"/>
    </location>
</feature>
<dbReference type="OrthoDB" id="9811314at2"/>
<dbReference type="EMBL" id="FZLN01000001">
    <property type="protein sequence ID" value="SNQ29124.1"/>
    <property type="molecule type" value="Genomic_DNA"/>
</dbReference>
<evidence type="ECO:0000259" key="11">
    <source>
        <dbReference type="Pfam" id="PF00675"/>
    </source>
</evidence>
<accession>A0A217EFI6</accession>
<dbReference type="SUPFAM" id="SSF63411">
    <property type="entry name" value="LuxS/MPP-like metallohydrolase"/>
    <property type="match status" value="4"/>
</dbReference>
<dbReference type="Pfam" id="PF05193">
    <property type="entry name" value="Peptidase_M16_C"/>
    <property type="match status" value="2"/>
</dbReference>
<feature type="domain" description="Peptidase M16 N-terminal" evidence="11">
    <location>
        <begin position="43"/>
        <end position="189"/>
    </location>
</feature>
<keyword evidence="7" id="KW-0482">Metalloprotease</keyword>
<keyword evidence="3 13" id="KW-0645">Protease</keyword>
<evidence type="ECO:0000256" key="4">
    <source>
        <dbReference type="ARBA" id="ARBA00022723"/>
    </source>
</evidence>
<comment type="cofactor">
    <cofactor evidence="1">
        <name>Zn(2+)</name>
        <dbReference type="ChEBI" id="CHEBI:29105"/>
    </cofactor>
</comment>
<dbReference type="AlphaFoldDB" id="A0A217EFI6"/>
<dbReference type="PANTHER" id="PTHR43690:SF17">
    <property type="entry name" value="PROTEIN YHJJ"/>
    <property type="match status" value="1"/>
</dbReference>
<dbReference type="PROSITE" id="PS00143">
    <property type="entry name" value="INSULINASE"/>
    <property type="match status" value="1"/>
</dbReference>
<keyword evidence="5" id="KW-0378">Hydrolase</keyword>
<dbReference type="InterPro" id="IPR011765">
    <property type="entry name" value="Pept_M16_N"/>
</dbReference>
<evidence type="ECO:0000256" key="2">
    <source>
        <dbReference type="ARBA" id="ARBA00007261"/>
    </source>
</evidence>
<evidence type="ECO:0000256" key="9">
    <source>
        <dbReference type="SAM" id="MobiDB-lite"/>
    </source>
</evidence>
<gene>
    <name evidence="13" type="ORF">SAMN05444584_1058</name>
</gene>
<keyword evidence="10" id="KW-0732">Signal</keyword>
<feature type="domain" description="Peptidase M16 C-terminal" evidence="12">
    <location>
        <begin position="668"/>
        <end position="845"/>
    </location>
</feature>
<dbReference type="GO" id="GO:0046872">
    <property type="term" value="F:metal ion binding"/>
    <property type="evidence" value="ECO:0007669"/>
    <property type="project" value="UniProtKB-KW"/>
</dbReference>
<feature type="domain" description="Peptidase M16 C-terminal" evidence="12">
    <location>
        <begin position="196"/>
        <end position="371"/>
    </location>
</feature>
<proteinExistence type="inferred from homology"/>
<dbReference type="InterPro" id="IPR007863">
    <property type="entry name" value="Peptidase_M16_C"/>
</dbReference>
<organism evidence="13 14">
    <name type="scientific">Acinetobacter apis</name>
    <dbReference type="NCBI Taxonomy" id="1229165"/>
    <lineage>
        <taxon>Bacteria</taxon>
        <taxon>Pseudomonadati</taxon>
        <taxon>Pseudomonadota</taxon>
        <taxon>Gammaproteobacteria</taxon>
        <taxon>Moraxellales</taxon>
        <taxon>Moraxellaceae</taxon>
        <taxon>Acinetobacter</taxon>
    </lineage>
</organism>
<dbReference type="PANTHER" id="PTHR43690">
    <property type="entry name" value="NARDILYSIN"/>
    <property type="match status" value="1"/>
</dbReference>
<dbReference type="GO" id="GO:0006508">
    <property type="term" value="P:proteolysis"/>
    <property type="evidence" value="ECO:0007669"/>
    <property type="project" value="UniProtKB-KW"/>
</dbReference>
<keyword evidence="4" id="KW-0479">Metal-binding</keyword>
<evidence type="ECO:0000256" key="8">
    <source>
        <dbReference type="RuleBase" id="RU004447"/>
    </source>
</evidence>
<feature type="region of interest" description="Disordered" evidence="9">
    <location>
        <begin position="439"/>
        <end position="485"/>
    </location>
</feature>
<evidence type="ECO:0000256" key="5">
    <source>
        <dbReference type="ARBA" id="ARBA00022801"/>
    </source>
</evidence>
<evidence type="ECO:0000256" key="1">
    <source>
        <dbReference type="ARBA" id="ARBA00001947"/>
    </source>
</evidence>
<evidence type="ECO:0000256" key="3">
    <source>
        <dbReference type="ARBA" id="ARBA00022670"/>
    </source>
</evidence>
<feature type="signal peptide" evidence="10">
    <location>
        <begin position="1"/>
        <end position="20"/>
    </location>
</feature>
<dbReference type="InterPro" id="IPR001431">
    <property type="entry name" value="Pept_M16_Zn_BS"/>
</dbReference>